<feature type="compositionally biased region" description="Acidic residues" evidence="1">
    <location>
        <begin position="370"/>
        <end position="381"/>
    </location>
</feature>
<dbReference type="GO" id="GO:0070034">
    <property type="term" value="F:telomerase RNA binding"/>
    <property type="evidence" value="ECO:0007669"/>
    <property type="project" value="TreeGrafter"/>
</dbReference>
<evidence type="ECO:0000313" key="2">
    <source>
        <dbReference type="EMBL" id="KAF8437718.1"/>
    </source>
</evidence>
<feature type="region of interest" description="Disordered" evidence="1">
    <location>
        <begin position="365"/>
        <end position="398"/>
    </location>
</feature>
<feature type="compositionally biased region" description="Low complexity" evidence="1">
    <location>
        <begin position="22"/>
        <end position="36"/>
    </location>
</feature>
<reference evidence="2" key="1">
    <citation type="submission" date="2019-10" db="EMBL/GenBank/DDBJ databases">
        <authorList>
            <consortium name="DOE Joint Genome Institute"/>
            <person name="Kuo A."/>
            <person name="Miyauchi S."/>
            <person name="Kiss E."/>
            <person name="Drula E."/>
            <person name="Kohler A."/>
            <person name="Sanchez-Garcia M."/>
            <person name="Andreopoulos B."/>
            <person name="Barry K.W."/>
            <person name="Bonito G."/>
            <person name="Buee M."/>
            <person name="Carver A."/>
            <person name="Chen C."/>
            <person name="Cichocki N."/>
            <person name="Clum A."/>
            <person name="Culley D."/>
            <person name="Crous P.W."/>
            <person name="Fauchery L."/>
            <person name="Girlanda M."/>
            <person name="Hayes R."/>
            <person name="Keri Z."/>
            <person name="LaButti K."/>
            <person name="Lipzen A."/>
            <person name="Lombard V."/>
            <person name="Magnuson J."/>
            <person name="Maillard F."/>
            <person name="Morin E."/>
            <person name="Murat C."/>
            <person name="Nolan M."/>
            <person name="Ohm R."/>
            <person name="Pangilinan J."/>
            <person name="Pereira M."/>
            <person name="Perotto S."/>
            <person name="Peter M."/>
            <person name="Riley R."/>
            <person name="Sitrit Y."/>
            <person name="Stielow B."/>
            <person name="Szollosi G."/>
            <person name="Zifcakova L."/>
            <person name="Stursova M."/>
            <person name="Spatafora J.W."/>
            <person name="Tedersoo L."/>
            <person name="Vaario L.-M."/>
            <person name="Yamada A."/>
            <person name="Yan M."/>
            <person name="Wang P."/>
            <person name="Xu J."/>
            <person name="Bruns T."/>
            <person name="Baldrian P."/>
            <person name="Vilgalys R."/>
            <person name="Henrissat B."/>
            <person name="Grigoriev I.V."/>
            <person name="Hibbett D."/>
            <person name="Nagy L.G."/>
            <person name="Martin F.M."/>
        </authorList>
    </citation>
    <scope>NUCLEOTIDE SEQUENCE</scope>
    <source>
        <strain evidence="2">BED1</strain>
    </source>
</reference>
<dbReference type="AlphaFoldDB" id="A0AAD4BRW9"/>
<dbReference type="Proteomes" id="UP001194468">
    <property type="component" value="Unassembled WGS sequence"/>
</dbReference>
<evidence type="ECO:0008006" key="4">
    <source>
        <dbReference type="Google" id="ProtNLM"/>
    </source>
</evidence>
<dbReference type="InterPro" id="IPR045153">
    <property type="entry name" value="Est1/Ebs1-like"/>
</dbReference>
<dbReference type="InterPro" id="IPR011990">
    <property type="entry name" value="TPR-like_helical_dom_sf"/>
</dbReference>
<keyword evidence="3" id="KW-1185">Reference proteome</keyword>
<feature type="region of interest" description="Disordered" evidence="1">
    <location>
        <begin position="73"/>
        <end position="206"/>
    </location>
</feature>
<dbReference type="GO" id="GO:0000184">
    <property type="term" value="P:nuclear-transcribed mRNA catabolic process, nonsense-mediated decay"/>
    <property type="evidence" value="ECO:0007669"/>
    <property type="project" value="TreeGrafter"/>
</dbReference>
<dbReference type="PANTHER" id="PTHR15696:SF0">
    <property type="entry name" value="TELOMERASE-BINDING PROTEIN EST1A"/>
    <property type="match status" value="1"/>
</dbReference>
<feature type="compositionally biased region" description="Basic and acidic residues" evidence="1">
    <location>
        <begin position="163"/>
        <end position="190"/>
    </location>
</feature>
<accession>A0AAD4BRW9</accession>
<dbReference type="Gene3D" id="1.25.40.10">
    <property type="entry name" value="Tetratricopeptide repeat domain"/>
    <property type="match status" value="1"/>
</dbReference>
<dbReference type="EMBL" id="WHUW01000018">
    <property type="protein sequence ID" value="KAF8437718.1"/>
    <property type="molecule type" value="Genomic_DNA"/>
</dbReference>
<sequence>MSGDETEHSTPSEGAKRKRSFSPHYTSSHSSRSSSFNASAAEIILGLFQEDAIAHIGPSYYEEDDPSVREALVLQQAQNPESWVRKTLARPELWKDAADPESDTVGDIHCVKRARSDSGSRKDAKEYGDNERKLQKSAQSGDVADSRRKLSDSAVLTTTADSEAARALRSRDIVTDHPTLKRRRSDEHDLPQTPHRGFGGNTVNCDKASSVPMQPLRPMKQRRLQSPIDIFGPQTAHRHWQSENRFEELPLGATDAPSQHQCGFKDPFTAVSAERRPPRSIAKVNGLCPDLAWSYAATRAAKQPVLYGPPLLVARSSFTLSTPQILLRMWTSMAEGFAIDEQHKQREDYQPDCAQVLAPLQTQTANADVDSNDIDSNDVDPNDIPPGPRPTTADDFSDDDDDWPILSLSPRPSSLPHISRLADMMHNLMEISLAPSVPASLRVIPTKYIIIIRLSTHAFHRLLEALRRASFACPLALEHLQDFIYFAYTFYTGLLEEPTLKSFRAGWLEALGDLARYRMAVAAMVTSNQLSGSALTVDAVSQANTALADNVSDAQKSKLQISVRSSSYRPAARIDNSPTPSVGIVAARMMQVEPEKERWRGIAKEWYAHGIADTPGTGKLHHHLGLLSRVVETEEVRAVYHFVKSMTVLQWITMAVTNVGALLEYSRPGDVLRRAGGTGTRDATSTFPFRAFTKRNVPAQPEEDPEEKQMDVDDDAAKPDIQVCNAALVSMLSLVLRNPTRKSSPFAESTLNPYLTVLLTFLTTVSKHAETLAILERFIPWEDLAVFFALIPKNMLASQGLHISTPTGTERWVMLTSGCAPPLPEDWCMRGMEWVGRKGFERGYWKSGEDHEDADERGNELKLTLRVPAVDRASFIFKSSFVQPPCVTDK</sequence>
<dbReference type="SUPFAM" id="SSF48452">
    <property type="entry name" value="TPR-like"/>
    <property type="match status" value="1"/>
</dbReference>
<evidence type="ECO:0000256" key="1">
    <source>
        <dbReference type="SAM" id="MobiDB-lite"/>
    </source>
</evidence>
<feature type="compositionally biased region" description="Basic and acidic residues" evidence="1">
    <location>
        <begin position="1"/>
        <end position="10"/>
    </location>
</feature>
<proteinExistence type="predicted"/>
<gene>
    <name evidence="2" type="ORF">L210DRAFT_3647385</name>
</gene>
<reference evidence="2" key="2">
    <citation type="journal article" date="2020" name="Nat. Commun.">
        <title>Large-scale genome sequencing of mycorrhizal fungi provides insights into the early evolution of symbiotic traits.</title>
        <authorList>
            <person name="Miyauchi S."/>
            <person name="Kiss E."/>
            <person name="Kuo A."/>
            <person name="Drula E."/>
            <person name="Kohler A."/>
            <person name="Sanchez-Garcia M."/>
            <person name="Morin E."/>
            <person name="Andreopoulos B."/>
            <person name="Barry K.W."/>
            <person name="Bonito G."/>
            <person name="Buee M."/>
            <person name="Carver A."/>
            <person name="Chen C."/>
            <person name="Cichocki N."/>
            <person name="Clum A."/>
            <person name="Culley D."/>
            <person name="Crous P.W."/>
            <person name="Fauchery L."/>
            <person name="Girlanda M."/>
            <person name="Hayes R.D."/>
            <person name="Keri Z."/>
            <person name="LaButti K."/>
            <person name="Lipzen A."/>
            <person name="Lombard V."/>
            <person name="Magnuson J."/>
            <person name="Maillard F."/>
            <person name="Murat C."/>
            <person name="Nolan M."/>
            <person name="Ohm R.A."/>
            <person name="Pangilinan J."/>
            <person name="Pereira M.F."/>
            <person name="Perotto S."/>
            <person name="Peter M."/>
            <person name="Pfister S."/>
            <person name="Riley R."/>
            <person name="Sitrit Y."/>
            <person name="Stielow J.B."/>
            <person name="Szollosi G."/>
            <person name="Zifcakova L."/>
            <person name="Stursova M."/>
            <person name="Spatafora J.W."/>
            <person name="Tedersoo L."/>
            <person name="Vaario L.M."/>
            <person name="Yamada A."/>
            <person name="Yan M."/>
            <person name="Wang P."/>
            <person name="Xu J."/>
            <person name="Bruns T."/>
            <person name="Baldrian P."/>
            <person name="Vilgalys R."/>
            <person name="Dunand C."/>
            <person name="Henrissat B."/>
            <person name="Grigoriev I.V."/>
            <person name="Hibbett D."/>
            <person name="Nagy L.G."/>
            <person name="Martin F.M."/>
        </authorList>
    </citation>
    <scope>NUCLEOTIDE SEQUENCE</scope>
    <source>
        <strain evidence="2">BED1</strain>
    </source>
</reference>
<protein>
    <recommendedName>
        <fullName evidence="4">DNA/RNA-binding domain-containing protein</fullName>
    </recommendedName>
</protein>
<dbReference type="PANTHER" id="PTHR15696">
    <property type="entry name" value="SMG-7 SUPPRESSOR WITH MORPHOLOGICAL EFFECT ON GENITALIA PROTEIN 7"/>
    <property type="match status" value="1"/>
</dbReference>
<dbReference type="GO" id="GO:0005697">
    <property type="term" value="C:telomerase holoenzyme complex"/>
    <property type="evidence" value="ECO:0007669"/>
    <property type="project" value="TreeGrafter"/>
</dbReference>
<feature type="compositionally biased region" description="Basic and acidic residues" evidence="1">
    <location>
        <begin position="114"/>
        <end position="134"/>
    </location>
</feature>
<name>A0AAD4BRW9_BOLED</name>
<dbReference type="GO" id="GO:0042162">
    <property type="term" value="F:telomeric DNA binding"/>
    <property type="evidence" value="ECO:0007669"/>
    <property type="project" value="TreeGrafter"/>
</dbReference>
<evidence type="ECO:0000313" key="3">
    <source>
        <dbReference type="Proteomes" id="UP001194468"/>
    </source>
</evidence>
<organism evidence="2 3">
    <name type="scientific">Boletus edulis BED1</name>
    <dbReference type="NCBI Taxonomy" id="1328754"/>
    <lineage>
        <taxon>Eukaryota</taxon>
        <taxon>Fungi</taxon>
        <taxon>Dikarya</taxon>
        <taxon>Basidiomycota</taxon>
        <taxon>Agaricomycotina</taxon>
        <taxon>Agaricomycetes</taxon>
        <taxon>Agaricomycetidae</taxon>
        <taxon>Boletales</taxon>
        <taxon>Boletineae</taxon>
        <taxon>Boletaceae</taxon>
        <taxon>Boletoideae</taxon>
        <taxon>Boletus</taxon>
    </lineage>
</organism>
<comment type="caution">
    <text evidence="2">The sequence shown here is derived from an EMBL/GenBank/DDBJ whole genome shotgun (WGS) entry which is preliminary data.</text>
</comment>
<feature type="region of interest" description="Disordered" evidence="1">
    <location>
        <begin position="1"/>
        <end position="36"/>
    </location>
</feature>